<name>A0A2T8I1X4_9POAL</name>
<gene>
    <name evidence="2" type="ORF">PAHAL_9G202000</name>
</gene>
<dbReference type="AlphaFoldDB" id="A0A2T8I1X4"/>
<evidence type="ECO:0000256" key="1">
    <source>
        <dbReference type="SAM" id="MobiDB-lite"/>
    </source>
</evidence>
<evidence type="ECO:0000313" key="2">
    <source>
        <dbReference type="EMBL" id="PVH31652.1"/>
    </source>
</evidence>
<organism evidence="2">
    <name type="scientific">Panicum hallii</name>
    <dbReference type="NCBI Taxonomy" id="206008"/>
    <lineage>
        <taxon>Eukaryota</taxon>
        <taxon>Viridiplantae</taxon>
        <taxon>Streptophyta</taxon>
        <taxon>Embryophyta</taxon>
        <taxon>Tracheophyta</taxon>
        <taxon>Spermatophyta</taxon>
        <taxon>Magnoliopsida</taxon>
        <taxon>Liliopsida</taxon>
        <taxon>Poales</taxon>
        <taxon>Poaceae</taxon>
        <taxon>PACMAD clade</taxon>
        <taxon>Panicoideae</taxon>
        <taxon>Panicodae</taxon>
        <taxon>Paniceae</taxon>
        <taxon>Panicinae</taxon>
        <taxon>Panicum</taxon>
        <taxon>Panicum sect. Panicum</taxon>
    </lineage>
</organism>
<sequence>MTASNAHGVKTANTTTRATDAQRFGVAVVGLRQCVAAVWKACSSILDTEAMVVTACRASSVVKSEDRTTTNLMENVAEGSNKHVHGRAPSSARVPTDPEVPRVDPTAGADHVEPGAPRPPPVVEEAEADHRTSPSPLRWGGPPAEALPSIQRHSPTPTPAVSMAADVPLIPA</sequence>
<dbReference type="Proteomes" id="UP000243499">
    <property type="component" value="Chromosome 9"/>
</dbReference>
<dbReference type="EMBL" id="CM008054">
    <property type="protein sequence ID" value="PVH31652.1"/>
    <property type="molecule type" value="Genomic_DNA"/>
</dbReference>
<proteinExistence type="predicted"/>
<accession>A0A2T8I1X4</accession>
<reference evidence="2" key="1">
    <citation type="submission" date="2018-04" db="EMBL/GenBank/DDBJ databases">
        <title>WGS assembly of Panicum hallii.</title>
        <authorList>
            <person name="Lovell J."/>
            <person name="Jenkins J."/>
            <person name="Lowry D."/>
            <person name="Mamidi S."/>
            <person name="Sreedasyam A."/>
            <person name="Weng X."/>
            <person name="Barry K."/>
            <person name="Bonette J."/>
            <person name="Campitelli B."/>
            <person name="Daum C."/>
            <person name="Gordon S."/>
            <person name="Gould B."/>
            <person name="Lipzen A."/>
            <person name="Macqueen A."/>
            <person name="Palacio-Mejia J."/>
            <person name="Plott C."/>
            <person name="Shakirov E."/>
            <person name="Shu S."/>
            <person name="Yoshinaga Y."/>
            <person name="Zane M."/>
            <person name="Rokhsar D."/>
            <person name="Grimwood J."/>
            <person name="Schmutz J."/>
            <person name="Juenger T."/>
        </authorList>
    </citation>
    <scope>NUCLEOTIDE SEQUENCE [LARGE SCALE GENOMIC DNA]</scope>
    <source>
        <strain evidence="2">FIL2</strain>
    </source>
</reference>
<dbReference type="Gramene" id="PVH31652">
    <property type="protein sequence ID" value="PVH31652"/>
    <property type="gene ID" value="PAHAL_9G202000"/>
</dbReference>
<feature type="region of interest" description="Disordered" evidence="1">
    <location>
        <begin position="78"/>
        <end position="172"/>
    </location>
</feature>
<protein>
    <submittedName>
        <fullName evidence="2">Uncharacterized protein</fullName>
    </submittedName>
</protein>